<feature type="region of interest" description="Disordered" evidence="1">
    <location>
        <begin position="1"/>
        <end position="52"/>
    </location>
</feature>
<sequence>MQRDQLTQRRIFDERKPTSLSEDGKRSSTTTNPTNVRTYRRLDPSHRTTSGVPPSLAMAFVDYRKAVDSAEINAVLNLARNSRSIFTLH</sequence>
<proteinExistence type="predicted"/>
<dbReference type="OrthoDB" id="410104at2759"/>
<protein>
    <submittedName>
        <fullName evidence="2">Uncharacterized protein</fullName>
    </submittedName>
</protein>
<keyword evidence="3" id="KW-1185">Reference proteome</keyword>
<evidence type="ECO:0000256" key="1">
    <source>
        <dbReference type="SAM" id="MobiDB-lite"/>
    </source>
</evidence>
<evidence type="ECO:0000313" key="2">
    <source>
        <dbReference type="EMBL" id="CAD6189049.1"/>
    </source>
</evidence>
<feature type="compositionally biased region" description="Polar residues" evidence="1">
    <location>
        <begin position="27"/>
        <end position="37"/>
    </location>
</feature>
<comment type="caution">
    <text evidence="2">The sequence shown here is derived from an EMBL/GenBank/DDBJ whole genome shotgun (WGS) entry which is preliminary data.</text>
</comment>
<organism evidence="2 3">
    <name type="scientific">Caenorhabditis auriculariae</name>
    <dbReference type="NCBI Taxonomy" id="2777116"/>
    <lineage>
        <taxon>Eukaryota</taxon>
        <taxon>Metazoa</taxon>
        <taxon>Ecdysozoa</taxon>
        <taxon>Nematoda</taxon>
        <taxon>Chromadorea</taxon>
        <taxon>Rhabditida</taxon>
        <taxon>Rhabditina</taxon>
        <taxon>Rhabditomorpha</taxon>
        <taxon>Rhabditoidea</taxon>
        <taxon>Rhabditidae</taxon>
        <taxon>Peloderinae</taxon>
        <taxon>Caenorhabditis</taxon>
    </lineage>
</organism>
<dbReference type="EMBL" id="CAJGYM010000010">
    <property type="protein sequence ID" value="CAD6189049.1"/>
    <property type="molecule type" value="Genomic_DNA"/>
</dbReference>
<accession>A0A8S1GZT9</accession>
<feature type="compositionally biased region" description="Basic and acidic residues" evidence="1">
    <location>
        <begin position="1"/>
        <end position="26"/>
    </location>
</feature>
<name>A0A8S1GZT9_9PELO</name>
<gene>
    <name evidence="2" type="ORF">CAUJ_LOCUS4968</name>
</gene>
<evidence type="ECO:0000313" key="3">
    <source>
        <dbReference type="Proteomes" id="UP000835052"/>
    </source>
</evidence>
<dbReference type="Proteomes" id="UP000835052">
    <property type="component" value="Unassembled WGS sequence"/>
</dbReference>
<dbReference type="AlphaFoldDB" id="A0A8S1GZT9"/>
<reference evidence="2" key="1">
    <citation type="submission" date="2020-10" db="EMBL/GenBank/DDBJ databases">
        <authorList>
            <person name="Kikuchi T."/>
        </authorList>
    </citation>
    <scope>NUCLEOTIDE SEQUENCE</scope>
    <source>
        <strain evidence="2">NKZ352</strain>
    </source>
</reference>